<comment type="similarity">
    <text evidence="1 11">Belongs to the DnaX/STICHEL family.</text>
</comment>
<evidence type="ECO:0000256" key="7">
    <source>
        <dbReference type="ARBA" id="ARBA00022833"/>
    </source>
</evidence>
<dbReference type="InterPro" id="IPR050238">
    <property type="entry name" value="DNA_Rep/Repair_Clamp_Loader"/>
</dbReference>
<dbReference type="Gene3D" id="3.30.300.150">
    <property type="entry name" value="DNA polymerase III, tau subunit, domain V"/>
    <property type="match status" value="1"/>
</dbReference>
<dbReference type="GO" id="GO:0003887">
    <property type="term" value="F:DNA-directed DNA polymerase activity"/>
    <property type="evidence" value="ECO:0007669"/>
    <property type="project" value="UniProtKB-KW"/>
</dbReference>
<evidence type="ECO:0000256" key="5">
    <source>
        <dbReference type="ARBA" id="ARBA00022723"/>
    </source>
</evidence>
<dbReference type="Gene3D" id="1.20.272.10">
    <property type="match status" value="1"/>
</dbReference>
<dbReference type="Gene3D" id="1.10.8.60">
    <property type="match status" value="1"/>
</dbReference>
<evidence type="ECO:0000259" key="12">
    <source>
        <dbReference type="SMART" id="SM00382"/>
    </source>
</evidence>
<dbReference type="PRINTS" id="PR00300">
    <property type="entry name" value="CLPPROTEASEA"/>
</dbReference>
<dbReference type="Proteomes" id="UP000266796">
    <property type="component" value="Chromosome"/>
</dbReference>
<dbReference type="GO" id="GO:0009360">
    <property type="term" value="C:DNA polymerase III complex"/>
    <property type="evidence" value="ECO:0007669"/>
    <property type="project" value="InterPro"/>
</dbReference>
<dbReference type="Pfam" id="PF12169">
    <property type="entry name" value="DNA_pol3_gamma3"/>
    <property type="match status" value="1"/>
</dbReference>
<keyword evidence="3 11" id="KW-0548">Nucleotidyltransferase</keyword>
<dbReference type="PANTHER" id="PTHR11669:SF0">
    <property type="entry name" value="PROTEIN STICHEL-LIKE 2"/>
    <property type="match status" value="1"/>
</dbReference>
<keyword evidence="6 11" id="KW-0547">Nucleotide-binding</keyword>
<dbReference type="CDD" id="cd18137">
    <property type="entry name" value="HLD_clamp_pol_III_gamma_tau"/>
    <property type="match status" value="1"/>
</dbReference>
<dbReference type="InterPro" id="IPR038249">
    <property type="entry name" value="PolIII_tau_V_sf"/>
</dbReference>
<protein>
    <recommendedName>
        <fullName evidence="11">DNA polymerase III subunit gamma/tau</fullName>
        <ecNumber evidence="11">2.7.7.7</ecNumber>
    </recommendedName>
</protein>
<dbReference type="GO" id="GO:0005524">
    <property type="term" value="F:ATP binding"/>
    <property type="evidence" value="ECO:0007669"/>
    <property type="project" value="UniProtKB-KW"/>
</dbReference>
<dbReference type="SUPFAM" id="SSF52540">
    <property type="entry name" value="P-loop containing nucleoside triphosphate hydrolases"/>
    <property type="match status" value="1"/>
</dbReference>
<accession>A0A3S7J9D3</accession>
<dbReference type="InterPro" id="IPR012763">
    <property type="entry name" value="DNA_pol_III_sug/sutau_N"/>
</dbReference>
<proteinExistence type="inferred from homology"/>
<evidence type="ECO:0000256" key="3">
    <source>
        <dbReference type="ARBA" id="ARBA00022695"/>
    </source>
</evidence>
<keyword evidence="8 11" id="KW-0067">ATP-binding</keyword>
<gene>
    <name evidence="11 13" type="primary">dnaX</name>
    <name evidence="13" type="ORF">CKSOR_00139</name>
</gene>
<dbReference type="GO" id="GO:0006261">
    <property type="term" value="P:DNA-templated DNA replication"/>
    <property type="evidence" value="ECO:0007669"/>
    <property type="project" value="TreeGrafter"/>
</dbReference>
<dbReference type="Pfam" id="PF13177">
    <property type="entry name" value="DNA_pol3_delta2"/>
    <property type="match status" value="1"/>
</dbReference>
<dbReference type="EC" id="2.7.7.7" evidence="11"/>
<dbReference type="InterPro" id="IPR008921">
    <property type="entry name" value="DNA_pol3_clamp-load_cplx_C"/>
</dbReference>
<dbReference type="PANTHER" id="PTHR11669">
    <property type="entry name" value="REPLICATION FACTOR C / DNA POLYMERASE III GAMMA-TAU SUBUNIT"/>
    <property type="match status" value="1"/>
</dbReference>
<feature type="domain" description="AAA+ ATPase" evidence="12">
    <location>
        <begin position="37"/>
        <end position="179"/>
    </location>
</feature>
<evidence type="ECO:0000256" key="2">
    <source>
        <dbReference type="ARBA" id="ARBA00022679"/>
    </source>
</evidence>
<comment type="function">
    <text evidence="11">DNA polymerase III is a complex, multichain enzyme responsible for most of the replicative synthesis in bacteria. This DNA polymerase also exhibits 3' to 5' exonuclease activity.</text>
</comment>
<dbReference type="NCBIfam" id="TIGR02397">
    <property type="entry name" value="dnaX_nterm"/>
    <property type="match status" value="1"/>
</dbReference>
<reference evidence="13 14" key="1">
    <citation type="journal article" date="2018" name="Parasitology">
        <title>The reduced genome of Candidatus Kinetoplastibacterium sorsogonicusi, the endosymbiont of Kentomonas sorsogonicus (Trypanosomatidae): loss of the haem-synthesis pathway.</title>
        <authorList>
            <person name="Silva F.M."/>
            <person name="Kostygov A.Y."/>
            <person name="Spodareva V.V."/>
            <person name="Butenko A."/>
            <person name="Tossou R."/>
            <person name="Lukes J."/>
            <person name="Yurchenko V."/>
            <person name="Alves J.M.P."/>
        </authorList>
    </citation>
    <scope>NUCLEOTIDE SEQUENCE [LARGE SCALE GENOMIC DNA]</scope>
    <source>
        <strain evidence="13 14">MF-08</strain>
    </source>
</reference>
<keyword evidence="5" id="KW-0479">Metal-binding</keyword>
<comment type="catalytic activity">
    <reaction evidence="10 11">
        <text>DNA(n) + a 2'-deoxyribonucleoside 5'-triphosphate = DNA(n+1) + diphosphate</text>
        <dbReference type="Rhea" id="RHEA:22508"/>
        <dbReference type="Rhea" id="RHEA-COMP:17339"/>
        <dbReference type="Rhea" id="RHEA-COMP:17340"/>
        <dbReference type="ChEBI" id="CHEBI:33019"/>
        <dbReference type="ChEBI" id="CHEBI:61560"/>
        <dbReference type="ChEBI" id="CHEBI:173112"/>
        <dbReference type="EC" id="2.7.7.7"/>
    </reaction>
</comment>
<evidence type="ECO:0000256" key="9">
    <source>
        <dbReference type="ARBA" id="ARBA00022932"/>
    </source>
</evidence>
<evidence type="ECO:0000313" key="13">
    <source>
        <dbReference type="EMBL" id="AWD32274.1"/>
    </source>
</evidence>
<organism evidence="13 14">
    <name type="scientific">Candidatus Kinetoplastidibacterium kentomonadis</name>
    <dbReference type="NCBI Taxonomy" id="1576550"/>
    <lineage>
        <taxon>Bacteria</taxon>
        <taxon>Pseudomonadati</taxon>
        <taxon>Pseudomonadota</taxon>
        <taxon>Betaproteobacteria</taxon>
        <taxon>Candidatus Kinetoplastidibacterium</taxon>
    </lineage>
</organism>
<dbReference type="FunFam" id="3.40.50.300:FF:000014">
    <property type="entry name" value="DNA polymerase III subunit gamma/tau"/>
    <property type="match status" value="1"/>
</dbReference>
<dbReference type="InterPro" id="IPR027417">
    <property type="entry name" value="P-loop_NTPase"/>
</dbReference>
<dbReference type="InterPro" id="IPR003593">
    <property type="entry name" value="AAA+_ATPase"/>
</dbReference>
<keyword evidence="4 11" id="KW-0235">DNA replication</keyword>
<dbReference type="GO" id="GO:0003677">
    <property type="term" value="F:DNA binding"/>
    <property type="evidence" value="ECO:0007669"/>
    <property type="project" value="InterPro"/>
</dbReference>
<dbReference type="KEGG" id="kso:CKSOR_00139"/>
<evidence type="ECO:0000256" key="6">
    <source>
        <dbReference type="ARBA" id="ARBA00022741"/>
    </source>
</evidence>
<comment type="subunit">
    <text evidence="11">DNA polymerase III contains a core (composed of alpha, epsilon and theta chains) that associates with a tau subunit. This core dimerizes to form the POLIII' complex. PolIII' associates with the gamma complex (composed of gamma, delta, delta', psi and chi chains) and with the beta chain to form the complete DNA polymerase III complex.</text>
</comment>
<name>A0A3S7J9D3_9PROT</name>
<evidence type="ECO:0000313" key="14">
    <source>
        <dbReference type="Proteomes" id="UP000266796"/>
    </source>
</evidence>
<evidence type="ECO:0000256" key="11">
    <source>
        <dbReference type="RuleBase" id="RU364063"/>
    </source>
</evidence>
<dbReference type="InterPro" id="IPR045085">
    <property type="entry name" value="HLD_clamp_pol_III_gamma_tau"/>
</dbReference>
<evidence type="ECO:0000256" key="4">
    <source>
        <dbReference type="ARBA" id="ARBA00022705"/>
    </source>
</evidence>
<dbReference type="InterPro" id="IPR022754">
    <property type="entry name" value="DNA_pol_III_gamma-3"/>
</dbReference>
<dbReference type="InterPro" id="IPR001270">
    <property type="entry name" value="ClpA/B"/>
</dbReference>
<dbReference type="AlphaFoldDB" id="A0A3S7J9D3"/>
<dbReference type="EMBL" id="CP025628">
    <property type="protein sequence ID" value="AWD32274.1"/>
    <property type="molecule type" value="Genomic_DNA"/>
</dbReference>
<dbReference type="Pfam" id="PF22608">
    <property type="entry name" value="DNAX_ATPase_lid"/>
    <property type="match status" value="1"/>
</dbReference>
<dbReference type="InterPro" id="IPR021029">
    <property type="entry name" value="DNA_pol_III_tau_dom-5"/>
</dbReference>
<dbReference type="GO" id="GO:0046872">
    <property type="term" value="F:metal ion binding"/>
    <property type="evidence" value="ECO:0007669"/>
    <property type="project" value="UniProtKB-KW"/>
</dbReference>
<dbReference type="SMART" id="SM00382">
    <property type="entry name" value="AAA"/>
    <property type="match status" value="1"/>
</dbReference>
<sequence length="519" mass="59164">MNYLALARKWRPRFFNQVIGQQHVVQALTNSLILKKIHHAWLFSGTRGVGKTSFARILAKSLNCEIDISPIPCGKCRSCIEIDAGCFIDYIELDAASNRGVEEMTKLLDNITYLPSIGRYKIYVIDEVHMLSGHAFNAMLKILEEPPEYVKFILATTEINKIPITILSRCLQFNLKKIPIKLIFNFLSKIFNNESILYESESLEIISKNANGSLRDALSISDQIISYAGTNKVTKEMVYDLLGIAEDEVIVKILKFILSNDLKSILNLCDEINVRSLSFNVILSNFLILITKIAIFKETSSNFEDSIFSIEDLKLFANNMHNDLIQLFYAILINSIDELKFAPTEYSGFIMICLRLLSILKENNQNQLENDLSIKSLNNEHNINSGIEEKNINELSINNWPNIINNLNLDGLSLELAKQSEFISFQNEIINIMTEMKTFVNKESIAKLELALNQYFNANITLKVSFGKTQMTSFLLQKKNENDLLKKAEKSILEDDYVQNLILKLDSKIVDNSIKNIKN</sequence>
<dbReference type="RefSeq" id="WP_108673696.1">
    <property type="nucleotide sequence ID" value="NZ_CP025628.1"/>
</dbReference>
<dbReference type="SUPFAM" id="SSF48019">
    <property type="entry name" value="post-AAA+ oligomerization domain-like"/>
    <property type="match status" value="1"/>
</dbReference>
<evidence type="ECO:0000256" key="10">
    <source>
        <dbReference type="ARBA" id="ARBA00049244"/>
    </source>
</evidence>
<evidence type="ECO:0000256" key="8">
    <source>
        <dbReference type="ARBA" id="ARBA00022840"/>
    </source>
</evidence>
<dbReference type="Gene3D" id="3.40.50.300">
    <property type="entry name" value="P-loop containing nucleotide triphosphate hydrolases"/>
    <property type="match status" value="1"/>
</dbReference>
<dbReference type="Pfam" id="PF12170">
    <property type="entry name" value="DNA_pol3_tau_5"/>
    <property type="match status" value="1"/>
</dbReference>
<keyword evidence="9 11" id="KW-0239">DNA-directed DNA polymerase</keyword>
<evidence type="ECO:0000256" key="1">
    <source>
        <dbReference type="ARBA" id="ARBA00006360"/>
    </source>
</evidence>
<dbReference type="OrthoDB" id="9810148at2"/>
<dbReference type="CDD" id="cd00009">
    <property type="entry name" value="AAA"/>
    <property type="match status" value="1"/>
</dbReference>
<keyword evidence="7" id="KW-0862">Zinc</keyword>
<keyword evidence="2 11" id="KW-0808">Transferase</keyword>
<keyword evidence="14" id="KW-1185">Reference proteome</keyword>